<protein>
    <submittedName>
        <fullName evidence="1">Uncharacterized protein</fullName>
    </submittedName>
</protein>
<proteinExistence type="predicted"/>
<keyword evidence="2" id="KW-1185">Reference proteome</keyword>
<accession>A0A399SSY8</accession>
<name>A0A399SSY8_9BACT</name>
<dbReference type="AlphaFoldDB" id="A0A399SSY8"/>
<organism evidence="1 2">
    <name type="scientific">Maribellus luteus</name>
    <dbReference type="NCBI Taxonomy" id="2305463"/>
    <lineage>
        <taxon>Bacteria</taxon>
        <taxon>Pseudomonadati</taxon>
        <taxon>Bacteroidota</taxon>
        <taxon>Bacteroidia</taxon>
        <taxon>Marinilabiliales</taxon>
        <taxon>Prolixibacteraceae</taxon>
        <taxon>Maribellus</taxon>
    </lineage>
</organism>
<comment type="caution">
    <text evidence="1">The sequence shown here is derived from an EMBL/GenBank/DDBJ whole genome shotgun (WGS) entry which is preliminary data.</text>
</comment>
<sequence length="828" mass="93805">MNKSEIIKPIKNDKMNPKMKTTVLQFFLLIFLITSCSVEKGEQFPLEKWTMTINNKGKIIELKDNSTGMNHLLPERESWLLTLKQDTVILKPQQASFQKDKQTLTLNFENNISVQVIIQPKKDHITFEVASVSSEDGIDALIWGPYYTNLNNSIGEVVGIVQGEEFTLGLQALNQKTLGGYPWTDDDFLPQLDIFSQSDSENMEKEEGTPYTLYSVEAAKPVHNGSSLQAYTRNRSHDRVIKNWGHEKYLAPAYNDGGLVGSKIALFGCATENTLHTIGEIEVAEGLPHPTINGEWVKTSPVINSSYLIMDFNEQNMEECLKYTKLSGFNYLYHSHPFASWGHFPLLQNQFPNGYDGMKACVKKAEAEGIHIGTHTLTNFINTNDPYVTPIPDKRLAKVGSSVLTKAIGTTETEIEIESPDYFNQFQNNNLRSVVVDDEIIRYGSVSENAPWKLLDCQRGAFGTTAAEHKTGSSIGKLADHAYKVFLGNAELDKEIAENIADFMNYTGVRMLDFDGVEGTSSTGMGKYGEALMVSQWYDHLNDDLKSHFLVGSSRTQHYLWHIYSRMNWGEPWYAGFRESQTEYRLANQKFYKRNLMPGMLGWFRLTESTPVEDIEWMMTRSAGYNAGFAFVSSLQTIHSNGSAEEIFRIMNLWETARLAGLFPEDVREKMRDTSTEFRMKKTDDGSLMLTEVFSHKFEHENKTRQPGEPLYSTFEFENTSKDQALGMIITAQNADVSDIKMEINNYKTLSFPLVLKKDQSIKIMGTGEAVVYDKNWNKLQSFTVENSEILVTKGKQTVTFDCKFRNTGDNANVKVELILLGDDTKIN</sequence>
<reference evidence="1 2" key="1">
    <citation type="submission" date="2018-08" db="EMBL/GenBank/DDBJ databases">
        <title>Pallidiluteibacterium maritimus gen. nov., sp. nov., isolated from coastal sediment.</title>
        <authorList>
            <person name="Zhou L.Y."/>
        </authorList>
    </citation>
    <scope>NUCLEOTIDE SEQUENCE [LARGE SCALE GENOMIC DNA]</scope>
    <source>
        <strain evidence="1 2">XSD2</strain>
    </source>
</reference>
<dbReference type="Proteomes" id="UP000265926">
    <property type="component" value="Unassembled WGS sequence"/>
</dbReference>
<dbReference type="EMBL" id="QWGR01000022">
    <property type="protein sequence ID" value="RIJ45622.1"/>
    <property type="molecule type" value="Genomic_DNA"/>
</dbReference>
<evidence type="ECO:0000313" key="2">
    <source>
        <dbReference type="Proteomes" id="UP000265926"/>
    </source>
</evidence>
<gene>
    <name evidence="1" type="ORF">D1614_22290</name>
</gene>
<evidence type="ECO:0000313" key="1">
    <source>
        <dbReference type="EMBL" id="RIJ45622.1"/>
    </source>
</evidence>